<keyword evidence="2" id="KW-1185">Reference proteome</keyword>
<dbReference type="EMBL" id="BPLR01011728">
    <property type="protein sequence ID" value="GIY48580.1"/>
    <property type="molecule type" value="Genomic_DNA"/>
</dbReference>
<proteinExistence type="predicted"/>
<accession>A0AAV4TR15</accession>
<dbReference type="Proteomes" id="UP001054945">
    <property type="component" value="Unassembled WGS sequence"/>
</dbReference>
<evidence type="ECO:0000313" key="1">
    <source>
        <dbReference type="EMBL" id="GIY48580.1"/>
    </source>
</evidence>
<name>A0AAV4TR15_CAEEX</name>
<sequence>MRSFDIYSWIQDLIISQFFRSAERFTSPVRYYLIGNCIHYDYALQKFCLFRSLSIDEECLATTWWMVLVSKYVRVDNKDAEGGTVDNDDLCQEDGEAGHKLSPRFNFKGFQTGSRKEEGNEIKLKARNWYSVS</sequence>
<reference evidence="1 2" key="1">
    <citation type="submission" date="2021-06" db="EMBL/GenBank/DDBJ databases">
        <title>Caerostris extrusa draft genome.</title>
        <authorList>
            <person name="Kono N."/>
            <person name="Arakawa K."/>
        </authorList>
    </citation>
    <scope>NUCLEOTIDE SEQUENCE [LARGE SCALE GENOMIC DNA]</scope>
</reference>
<dbReference type="AlphaFoldDB" id="A0AAV4TR15"/>
<comment type="caution">
    <text evidence="1">The sequence shown here is derived from an EMBL/GenBank/DDBJ whole genome shotgun (WGS) entry which is preliminary data.</text>
</comment>
<organism evidence="1 2">
    <name type="scientific">Caerostris extrusa</name>
    <name type="common">Bark spider</name>
    <name type="synonym">Caerostris bankana</name>
    <dbReference type="NCBI Taxonomy" id="172846"/>
    <lineage>
        <taxon>Eukaryota</taxon>
        <taxon>Metazoa</taxon>
        <taxon>Ecdysozoa</taxon>
        <taxon>Arthropoda</taxon>
        <taxon>Chelicerata</taxon>
        <taxon>Arachnida</taxon>
        <taxon>Araneae</taxon>
        <taxon>Araneomorphae</taxon>
        <taxon>Entelegynae</taxon>
        <taxon>Araneoidea</taxon>
        <taxon>Araneidae</taxon>
        <taxon>Caerostris</taxon>
    </lineage>
</organism>
<protein>
    <submittedName>
        <fullName evidence="1">Uncharacterized protein</fullName>
    </submittedName>
</protein>
<gene>
    <name evidence="1" type="ORF">CEXT_76371</name>
</gene>
<evidence type="ECO:0000313" key="2">
    <source>
        <dbReference type="Proteomes" id="UP001054945"/>
    </source>
</evidence>